<comment type="caution">
    <text evidence="2">The sequence shown here is derived from an EMBL/GenBank/DDBJ whole genome shotgun (WGS) entry which is preliminary data.</text>
</comment>
<dbReference type="InterPro" id="IPR000845">
    <property type="entry name" value="Nucleoside_phosphorylase_d"/>
</dbReference>
<dbReference type="Pfam" id="PF01048">
    <property type="entry name" value="PNP_UDP_1"/>
    <property type="match status" value="1"/>
</dbReference>
<proteinExistence type="predicted"/>
<dbReference type="InterPro" id="IPR035994">
    <property type="entry name" value="Nucleoside_phosphorylase_sf"/>
</dbReference>
<dbReference type="SUPFAM" id="SSF53167">
    <property type="entry name" value="Purine and uridine phosphorylases"/>
    <property type="match status" value="1"/>
</dbReference>
<evidence type="ECO:0000313" key="3">
    <source>
        <dbReference type="Proteomes" id="UP000661077"/>
    </source>
</evidence>
<protein>
    <recommendedName>
        <fullName evidence="1">Nucleoside phosphorylase domain-containing protein</fullName>
    </recommendedName>
</protein>
<name>A0ABS1X1V7_9GAMM</name>
<accession>A0ABS1X1V7</accession>
<feature type="domain" description="Nucleoside phosphorylase" evidence="1">
    <location>
        <begin position="30"/>
        <end position="201"/>
    </location>
</feature>
<evidence type="ECO:0000259" key="1">
    <source>
        <dbReference type="Pfam" id="PF01048"/>
    </source>
</evidence>
<organism evidence="2 3">
    <name type="scientific">Steroidobacter gossypii</name>
    <dbReference type="NCBI Taxonomy" id="2805490"/>
    <lineage>
        <taxon>Bacteria</taxon>
        <taxon>Pseudomonadati</taxon>
        <taxon>Pseudomonadota</taxon>
        <taxon>Gammaproteobacteria</taxon>
        <taxon>Steroidobacterales</taxon>
        <taxon>Steroidobacteraceae</taxon>
        <taxon>Steroidobacter</taxon>
    </lineage>
</organism>
<keyword evidence="3" id="KW-1185">Reference proteome</keyword>
<evidence type="ECO:0000313" key="2">
    <source>
        <dbReference type="EMBL" id="MBM0107229.1"/>
    </source>
</evidence>
<dbReference type="Gene3D" id="3.40.50.1580">
    <property type="entry name" value="Nucleoside phosphorylase domain"/>
    <property type="match status" value="1"/>
</dbReference>
<dbReference type="EMBL" id="JAEVLS010000005">
    <property type="protein sequence ID" value="MBM0107229.1"/>
    <property type="molecule type" value="Genomic_DNA"/>
</dbReference>
<gene>
    <name evidence="2" type="ORF">JM946_21035</name>
</gene>
<dbReference type="PANTHER" id="PTHR46832:SF1">
    <property type="entry name" value="5'-METHYLTHIOADENOSINE_S-ADENOSYLHOMOCYSTEINE NUCLEOSIDASE"/>
    <property type="match status" value="1"/>
</dbReference>
<dbReference type="Proteomes" id="UP000661077">
    <property type="component" value="Unassembled WGS sequence"/>
</dbReference>
<reference evidence="2 3" key="1">
    <citation type="journal article" date="2021" name="Int. J. Syst. Evol. Microbiol.">
        <title>Steroidobacter gossypii sp. nov., isolated from soil of cotton cropping field.</title>
        <authorList>
            <person name="Huang R."/>
            <person name="Yang S."/>
            <person name="Zhen C."/>
            <person name="Liu W."/>
        </authorList>
    </citation>
    <scope>NUCLEOTIDE SEQUENCE [LARGE SCALE GENOMIC DNA]</scope>
    <source>
        <strain evidence="2 3">S1-65</strain>
    </source>
</reference>
<sequence>MSHPTLHDLPNPLLVMALPLESQGIFERANIPVLYTGVGKVNAAYALTRRLAAYAHAGAPMPQVINFGTVGSRVHATGTVLECHAFVQRDMDVSGLGFALGVTPLEDEIPARLEFPPMFEHLPRGVCGSGDSFVIVQGAVECDVVDMEGYALAKVCWFERAPFTAVKYVTDGADHAAGDDWRTNTKLAAEHFLGVYERFLRKT</sequence>
<dbReference type="PANTHER" id="PTHR46832">
    <property type="entry name" value="5'-METHYLTHIOADENOSINE/S-ADENOSYLHOMOCYSTEINE NUCLEOSIDASE"/>
    <property type="match status" value="1"/>
</dbReference>